<dbReference type="InterPro" id="IPR001584">
    <property type="entry name" value="Integrase_cat-core"/>
</dbReference>
<dbReference type="Gene3D" id="3.30.420.10">
    <property type="entry name" value="Ribonuclease H-like superfamily/Ribonuclease H"/>
    <property type="match status" value="1"/>
</dbReference>
<dbReference type="GO" id="GO:0003676">
    <property type="term" value="F:nucleic acid binding"/>
    <property type="evidence" value="ECO:0007669"/>
    <property type="project" value="InterPro"/>
</dbReference>
<dbReference type="InterPro" id="IPR050951">
    <property type="entry name" value="Retrovirus_Pol_polyprotein"/>
</dbReference>
<feature type="domain" description="Integrase catalytic" evidence="1">
    <location>
        <begin position="25"/>
        <end position="179"/>
    </location>
</feature>
<gene>
    <name evidence="2" type="ORF">AVEN_114622_1</name>
</gene>
<comment type="caution">
    <text evidence="2">The sequence shown here is derived from an EMBL/GenBank/DDBJ whole genome shotgun (WGS) entry which is preliminary data.</text>
</comment>
<dbReference type="PANTHER" id="PTHR37984">
    <property type="entry name" value="PROTEIN CBG26694"/>
    <property type="match status" value="1"/>
</dbReference>
<evidence type="ECO:0000313" key="3">
    <source>
        <dbReference type="Proteomes" id="UP000499080"/>
    </source>
</evidence>
<reference evidence="2 3" key="1">
    <citation type="journal article" date="2019" name="Sci. Rep.">
        <title>Orb-weaving spider Araneus ventricosus genome elucidates the spidroin gene catalogue.</title>
        <authorList>
            <person name="Kono N."/>
            <person name="Nakamura H."/>
            <person name="Ohtoshi R."/>
            <person name="Moran D.A.P."/>
            <person name="Shinohara A."/>
            <person name="Yoshida Y."/>
            <person name="Fujiwara M."/>
            <person name="Mori M."/>
            <person name="Tomita M."/>
            <person name="Arakawa K."/>
        </authorList>
    </citation>
    <scope>NUCLEOTIDE SEQUENCE [LARGE SCALE GENOMIC DNA]</scope>
</reference>
<dbReference type="OrthoDB" id="10054198at2759"/>
<proteinExistence type="predicted"/>
<dbReference type="FunFam" id="3.30.420.10:FF:000063">
    <property type="entry name" value="Retrovirus-related Pol polyprotein from transposon 297-like Protein"/>
    <property type="match status" value="1"/>
</dbReference>
<dbReference type="AlphaFoldDB" id="A0A4Y2GBG5"/>
<dbReference type="SUPFAM" id="SSF53098">
    <property type="entry name" value="Ribonuclease H-like"/>
    <property type="match status" value="1"/>
</dbReference>
<dbReference type="InterPro" id="IPR012337">
    <property type="entry name" value="RNaseH-like_sf"/>
</dbReference>
<keyword evidence="3" id="KW-1185">Reference proteome</keyword>
<dbReference type="GO" id="GO:0015074">
    <property type="term" value="P:DNA integration"/>
    <property type="evidence" value="ECO:0007669"/>
    <property type="project" value="InterPro"/>
</dbReference>
<dbReference type="PANTHER" id="PTHR37984:SF7">
    <property type="entry name" value="INTEGRASE CATALYTIC DOMAIN-CONTAINING PROTEIN"/>
    <property type="match status" value="1"/>
</dbReference>
<accession>A0A4Y2GBG5</accession>
<protein>
    <recommendedName>
        <fullName evidence="1">Integrase catalytic domain-containing protein</fullName>
    </recommendedName>
</protein>
<organism evidence="2 3">
    <name type="scientific">Araneus ventricosus</name>
    <name type="common">Orbweaver spider</name>
    <name type="synonym">Epeira ventricosa</name>
    <dbReference type="NCBI Taxonomy" id="182803"/>
    <lineage>
        <taxon>Eukaryota</taxon>
        <taxon>Metazoa</taxon>
        <taxon>Ecdysozoa</taxon>
        <taxon>Arthropoda</taxon>
        <taxon>Chelicerata</taxon>
        <taxon>Arachnida</taxon>
        <taxon>Araneae</taxon>
        <taxon>Araneomorphae</taxon>
        <taxon>Entelegynae</taxon>
        <taxon>Araneoidea</taxon>
        <taxon>Araneidae</taxon>
        <taxon>Araneus</taxon>
    </lineage>
</organism>
<dbReference type="EMBL" id="BGPR01001317">
    <property type="protein sequence ID" value="GBM50973.1"/>
    <property type="molecule type" value="Genomic_DNA"/>
</dbReference>
<evidence type="ECO:0000259" key="1">
    <source>
        <dbReference type="PROSITE" id="PS50994"/>
    </source>
</evidence>
<sequence length="222" mass="25410">MIEKCPVCAGFQIGNSPESEIPHEFPTSPWVKVVIDFFYFNGKNYIEVVDYYSKLIEVQLISSLQTTVVIPAIKSIFERHGPLELISDGGQPFSSRDFDCFAKSWKFKHVNVGAKYPKSNDPVERTIQTVKQTFRKMLADSKDSYLALLLYRATPVLGSIYSPAELLKNRKLSAVLSSLSLHRGVQNESYCNYQRKLRDKRAMLKSYRKTLPELQHGTFLFV</sequence>
<dbReference type="PROSITE" id="PS50994">
    <property type="entry name" value="INTEGRASE"/>
    <property type="match status" value="1"/>
</dbReference>
<evidence type="ECO:0000313" key="2">
    <source>
        <dbReference type="EMBL" id="GBM50973.1"/>
    </source>
</evidence>
<dbReference type="Proteomes" id="UP000499080">
    <property type="component" value="Unassembled WGS sequence"/>
</dbReference>
<name>A0A4Y2GBG5_ARAVE</name>
<dbReference type="InterPro" id="IPR036397">
    <property type="entry name" value="RNaseH_sf"/>
</dbReference>